<keyword evidence="8" id="KW-0175">Coiled coil</keyword>
<dbReference type="HAMAP" id="MF_01183">
    <property type="entry name" value="Chaperone_SurA"/>
    <property type="match status" value="1"/>
</dbReference>
<dbReference type="PANTHER" id="PTHR47637:SF1">
    <property type="entry name" value="CHAPERONE SURA"/>
    <property type="match status" value="1"/>
</dbReference>
<keyword evidence="2 7" id="KW-0677">Repeat</keyword>
<comment type="domain">
    <text evidence="7">The PPIase activity resides only in the second parvulin domain. The N-terminal region and the C-terminal tail are necessary and sufficient for the chaperone activity of SurA. The PPIase activity is dispensable for SurA to function as a chaperone. The N-terminal region and the C-terminal tail are also required for porin recognition.</text>
</comment>
<dbReference type="PROSITE" id="PS51257">
    <property type="entry name" value="PROKAR_LIPOPROTEIN"/>
    <property type="match status" value="1"/>
</dbReference>
<sequence length="454" mass="51185">MVKNIRRIANHHINQASFACQIMLMLIIMAITGKAVAQQTVVALSQAISVDHIVAVVNEEVITRTELDDVIQNTVRQLQKQGIQLPPFDVLGKQLLERLILTRAQLQRAKELGISVNDTELDKTIRNIAKENKLSMGEFYAALDQEGIGLSQFRDEIRNEVLMARLKEREVNSRINVTEGEIDNFLRTQETSSIGNDEYHVAHILIQILEQMDAAQIEAKRQRAEAAMRKLQEGVEFAQVSAEFSDAPNAMQGGDLGWRPIMQMGPSFAEILVKMQRGQVTPIIQSPVGFHILKLLGRRPQETPVVIIKQTNARHILIKISELISEDDAHRMIMQIKDRIDKGANFAETAKAHSEDASGSSGGDLGWLSPGDTVPEFEQAMDALLPGQISSPIRTQFGWHLIQVIERRSQDVSNEQERQTARKAIHARKAEMVMQEWLQQLRDQAYVEYRAEDI</sequence>
<name>A0A1H2WYY7_9PROT</name>
<dbReference type="AlphaFoldDB" id="A0A1H2WYY7"/>
<evidence type="ECO:0000256" key="6">
    <source>
        <dbReference type="ARBA" id="ARBA00023235"/>
    </source>
</evidence>
<dbReference type="Proteomes" id="UP000183454">
    <property type="component" value="Unassembled WGS sequence"/>
</dbReference>
<dbReference type="Pfam" id="PF00639">
    <property type="entry name" value="Rotamase"/>
    <property type="match status" value="2"/>
</dbReference>
<proteinExistence type="inferred from homology"/>
<dbReference type="GO" id="GO:0003755">
    <property type="term" value="F:peptidyl-prolyl cis-trans isomerase activity"/>
    <property type="evidence" value="ECO:0007669"/>
    <property type="project" value="UniProtKB-UniRule"/>
</dbReference>
<evidence type="ECO:0000256" key="5">
    <source>
        <dbReference type="ARBA" id="ARBA00023186"/>
    </source>
</evidence>
<dbReference type="InterPro" id="IPR023034">
    <property type="entry name" value="PPIase_SurA"/>
</dbReference>
<dbReference type="InterPro" id="IPR015391">
    <property type="entry name" value="SurA_N"/>
</dbReference>
<dbReference type="Pfam" id="PF09312">
    <property type="entry name" value="SurA_N"/>
    <property type="match status" value="1"/>
</dbReference>
<dbReference type="EMBL" id="FNNH01000032">
    <property type="protein sequence ID" value="SDW85159.1"/>
    <property type="molecule type" value="Genomic_DNA"/>
</dbReference>
<dbReference type="SUPFAM" id="SSF109998">
    <property type="entry name" value="Triger factor/SurA peptide-binding domain-like"/>
    <property type="match status" value="1"/>
</dbReference>
<keyword evidence="4 7" id="KW-0697">Rotamase</keyword>
<keyword evidence="6 7" id="KW-0413">Isomerase</keyword>
<dbReference type="GO" id="GO:0050821">
    <property type="term" value="P:protein stabilization"/>
    <property type="evidence" value="ECO:0007669"/>
    <property type="project" value="InterPro"/>
</dbReference>
<comment type="catalytic activity">
    <reaction evidence="7">
        <text>[protein]-peptidylproline (omega=180) = [protein]-peptidylproline (omega=0)</text>
        <dbReference type="Rhea" id="RHEA:16237"/>
        <dbReference type="Rhea" id="RHEA-COMP:10747"/>
        <dbReference type="Rhea" id="RHEA-COMP:10748"/>
        <dbReference type="ChEBI" id="CHEBI:83833"/>
        <dbReference type="ChEBI" id="CHEBI:83834"/>
        <dbReference type="EC" id="5.2.1.8"/>
    </reaction>
</comment>
<dbReference type="GO" id="GO:0006457">
    <property type="term" value="P:protein folding"/>
    <property type="evidence" value="ECO:0007669"/>
    <property type="project" value="UniProtKB-UniRule"/>
</dbReference>
<dbReference type="EC" id="5.2.1.8" evidence="7"/>
<dbReference type="InterPro" id="IPR027304">
    <property type="entry name" value="Trigger_fact/SurA_dom_sf"/>
</dbReference>
<dbReference type="GO" id="GO:0042277">
    <property type="term" value="F:peptide binding"/>
    <property type="evidence" value="ECO:0007669"/>
    <property type="project" value="InterPro"/>
</dbReference>
<dbReference type="InterPro" id="IPR050280">
    <property type="entry name" value="OMP_Chaperone_SurA"/>
</dbReference>
<feature type="coiled-coil region" evidence="8">
    <location>
        <begin position="205"/>
        <end position="234"/>
    </location>
</feature>
<feature type="domain" description="PpiC" evidence="10">
    <location>
        <begin position="308"/>
        <end position="406"/>
    </location>
</feature>
<evidence type="ECO:0000256" key="3">
    <source>
        <dbReference type="ARBA" id="ARBA00022764"/>
    </source>
</evidence>
<evidence type="ECO:0000259" key="10">
    <source>
        <dbReference type="PROSITE" id="PS50198"/>
    </source>
</evidence>
<dbReference type="Gene3D" id="3.10.50.40">
    <property type="match status" value="2"/>
</dbReference>
<dbReference type="Gene3D" id="1.10.4030.10">
    <property type="entry name" value="Porin chaperone SurA, peptide-binding domain"/>
    <property type="match status" value="1"/>
</dbReference>
<gene>
    <name evidence="7" type="primary">surA</name>
    <name evidence="11" type="ORF">SAMN05421882_103229</name>
</gene>
<evidence type="ECO:0000256" key="8">
    <source>
        <dbReference type="SAM" id="Coils"/>
    </source>
</evidence>
<keyword evidence="5 7" id="KW-0143">Chaperone</keyword>
<dbReference type="GO" id="GO:0030288">
    <property type="term" value="C:outer membrane-bounded periplasmic space"/>
    <property type="evidence" value="ECO:0007669"/>
    <property type="project" value="InterPro"/>
</dbReference>
<keyword evidence="9" id="KW-1133">Transmembrane helix</keyword>
<dbReference type="PROSITE" id="PS50198">
    <property type="entry name" value="PPIC_PPIASE_2"/>
    <property type="match status" value="2"/>
</dbReference>
<keyword evidence="9" id="KW-0812">Transmembrane</keyword>
<keyword evidence="9" id="KW-0472">Membrane</keyword>
<feature type="transmembrane region" description="Helical" evidence="9">
    <location>
        <begin position="12"/>
        <end position="31"/>
    </location>
</feature>
<evidence type="ECO:0000256" key="2">
    <source>
        <dbReference type="ARBA" id="ARBA00022737"/>
    </source>
</evidence>
<feature type="domain" description="PpiC" evidence="10">
    <location>
        <begin position="196"/>
        <end position="297"/>
    </location>
</feature>
<dbReference type="PANTHER" id="PTHR47637">
    <property type="entry name" value="CHAPERONE SURA"/>
    <property type="match status" value="1"/>
</dbReference>
<evidence type="ECO:0000313" key="11">
    <source>
        <dbReference type="EMBL" id="SDW85159.1"/>
    </source>
</evidence>
<dbReference type="RefSeq" id="WP_074667488.1">
    <property type="nucleotide sequence ID" value="NZ_FNNH01000032.1"/>
</dbReference>
<protein>
    <recommendedName>
        <fullName evidence="7">Chaperone SurA</fullName>
    </recommendedName>
    <alternativeName>
        <fullName evidence="7">Peptidyl-prolyl cis-trans isomerase SurA</fullName>
        <shortName evidence="7">PPIase SurA</shortName>
        <ecNumber evidence="7">5.2.1.8</ecNumber>
    </alternativeName>
    <alternativeName>
        <fullName evidence="7">Rotamase SurA</fullName>
    </alternativeName>
</protein>
<comment type="function">
    <text evidence="7">Chaperone involved in the correct folding and assembly of outer membrane proteins. Recognizes specific patterns of aromatic residues and the orientation of their side chains, which are found more frequently in integral outer membrane proteins. May act in both early periplasmic and late outer membrane-associated steps of protein maturation.</text>
</comment>
<dbReference type="GO" id="GO:0051082">
    <property type="term" value="F:unfolded protein binding"/>
    <property type="evidence" value="ECO:0007669"/>
    <property type="project" value="UniProtKB-UniRule"/>
</dbReference>
<dbReference type="SUPFAM" id="SSF54534">
    <property type="entry name" value="FKBP-like"/>
    <property type="match status" value="2"/>
</dbReference>
<evidence type="ECO:0000256" key="9">
    <source>
        <dbReference type="SAM" id="Phobius"/>
    </source>
</evidence>
<dbReference type="InterPro" id="IPR000297">
    <property type="entry name" value="PPIase_PpiC"/>
</dbReference>
<keyword evidence="3 7" id="KW-0574">Periplasm</keyword>
<accession>A0A1H2WYY7</accession>
<evidence type="ECO:0000256" key="1">
    <source>
        <dbReference type="ARBA" id="ARBA00022729"/>
    </source>
</evidence>
<evidence type="ECO:0000256" key="7">
    <source>
        <dbReference type="HAMAP-Rule" id="MF_01183"/>
    </source>
</evidence>
<evidence type="ECO:0000313" key="12">
    <source>
        <dbReference type="Proteomes" id="UP000183454"/>
    </source>
</evidence>
<comment type="subcellular location">
    <subcellularLocation>
        <location evidence="7">Periplasm</location>
    </subcellularLocation>
    <text evidence="7">Is capable of associating with the outer membrane.</text>
</comment>
<keyword evidence="1 7" id="KW-0732">Signal</keyword>
<evidence type="ECO:0000256" key="4">
    <source>
        <dbReference type="ARBA" id="ARBA00023110"/>
    </source>
</evidence>
<organism evidence="11 12">
    <name type="scientific">Nitrosomonas communis</name>
    <dbReference type="NCBI Taxonomy" id="44574"/>
    <lineage>
        <taxon>Bacteria</taxon>
        <taxon>Pseudomonadati</taxon>
        <taxon>Pseudomonadota</taxon>
        <taxon>Betaproteobacteria</taxon>
        <taxon>Nitrosomonadales</taxon>
        <taxon>Nitrosomonadaceae</taxon>
        <taxon>Nitrosomonas</taxon>
    </lineage>
</organism>
<dbReference type="GO" id="GO:0043165">
    <property type="term" value="P:Gram-negative-bacterium-type cell outer membrane assembly"/>
    <property type="evidence" value="ECO:0007669"/>
    <property type="project" value="InterPro"/>
</dbReference>
<dbReference type="InterPro" id="IPR046357">
    <property type="entry name" value="PPIase_dom_sf"/>
</dbReference>
<reference evidence="11 12" key="1">
    <citation type="submission" date="2016-10" db="EMBL/GenBank/DDBJ databases">
        <authorList>
            <person name="de Groot N.N."/>
        </authorList>
    </citation>
    <scope>NUCLEOTIDE SEQUENCE [LARGE SCALE GENOMIC DNA]</scope>
    <source>
        <strain evidence="11 12">Nm110</strain>
    </source>
</reference>